<gene>
    <name evidence="2" type="ORF">EL17_00845</name>
</gene>
<organism evidence="2 3">
    <name type="scientific">Anditalea andensis</name>
    <dbReference type="NCBI Taxonomy" id="1048983"/>
    <lineage>
        <taxon>Bacteria</taxon>
        <taxon>Pseudomonadati</taxon>
        <taxon>Bacteroidota</taxon>
        <taxon>Cytophagia</taxon>
        <taxon>Cytophagales</taxon>
        <taxon>Cytophagaceae</taxon>
        <taxon>Anditalea</taxon>
    </lineage>
</organism>
<dbReference type="STRING" id="1048983.EL17_00845"/>
<dbReference type="Proteomes" id="UP000027821">
    <property type="component" value="Unassembled WGS sequence"/>
</dbReference>
<feature type="region of interest" description="Disordered" evidence="1">
    <location>
        <begin position="41"/>
        <end position="67"/>
    </location>
</feature>
<evidence type="ECO:0000313" key="2">
    <source>
        <dbReference type="EMBL" id="KEO75438.1"/>
    </source>
</evidence>
<dbReference type="eggNOG" id="COG3344">
    <property type="taxonomic scope" value="Bacteria"/>
</dbReference>
<comment type="caution">
    <text evidence="2">The sequence shown here is derived from an EMBL/GenBank/DDBJ whole genome shotgun (WGS) entry which is preliminary data.</text>
</comment>
<dbReference type="EMBL" id="JMIH01000011">
    <property type="protein sequence ID" value="KEO75438.1"/>
    <property type="molecule type" value="Genomic_DNA"/>
</dbReference>
<name>A0A074L6H9_9BACT</name>
<dbReference type="AlphaFoldDB" id="A0A074L6H9"/>
<proteinExistence type="predicted"/>
<evidence type="ECO:0000256" key="1">
    <source>
        <dbReference type="SAM" id="MobiDB-lite"/>
    </source>
</evidence>
<evidence type="ECO:0000313" key="3">
    <source>
        <dbReference type="Proteomes" id="UP000027821"/>
    </source>
</evidence>
<sequence length="108" mass="12800">MVRNKGSAGADGMKVTELFSYLEKNRERISTSILNHKYLPKPIRGRTKRELRARKRGGPRKKEKQDSLESQVLMTKYELTFEEYSYAFRFQKNIHKAVTQSLKYRAER</sequence>
<feature type="compositionally biased region" description="Basic residues" evidence="1">
    <location>
        <begin position="43"/>
        <end position="62"/>
    </location>
</feature>
<keyword evidence="3" id="KW-1185">Reference proteome</keyword>
<dbReference type="OrthoDB" id="9780724at2"/>
<dbReference type="RefSeq" id="WP_035069591.1">
    <property type="nucleotide sequence ID" value="NZ_JMIH01000011.1"/>
</dbReference>
<accession>A0A074L6H9</accession>
<reference evidence="2 3" key="1">
    <citation type="submission" date="2014-04" db="EMBL/GenBank/DDBJ databases">
        <title>Characterization and application of a salt tolerant electro-active bacterium.</title>
        <authorList>
            <person name="Yang L."/>
            <person name="Wei S."/>
            <person name="Tay Q.X.M."/>
        </authorList>
    </citation>
    <scope>NUCLEOTIDE SEQUENCE [LARGE SCALE GENOMIC DNA]</scope>
    <source>
        <strain evidence="2 3">LY1</strain>
    </source>
</reference>
<protein>
    <submittedName>
        <fullName evidence="2">Uncharacterized protein</fullName>
    </submittedName>
</protein>